<reference evidence="3 4" key="1">
    <citation type="submission" date="2017-08" db="EMBL/GenBank/DDBJ databases">
        <title>Acidophilic green algal genome provides insights into adaptation to an acidic environment.</title>
        <authorList>
            <person name="Hirooka S."/>
            <person name="Hirose Y."/>
            <person name="Kanesaki Y."/>
            <person name="Higuchi S."/>
            <person name="Fujiwara T."/>
            <person name="Onuma R."/>
            <person name="Era A."/>
            <person name="Ohbayashi R."/>
            <person name="Uzuka A."/>
            <person name="Nozaki H."/>
            <person name="Yoshikawa H."/>
            <person name="Miyagishima S.Y."/>
        </authorList>
    </citation>
    <scope>NUCLEOTIDE SEQUENCE [LARGE SCALE GENOMIC DNA]</scope>
    <source>
        <strain evidence="3 4">NIES-2499</strain>
    </source>
</reference>
<dbReference type="Pfam" id="PF03235">
    <property type="entry name" value="GmrSD_N"/>
    <property type="match status" value="1"/>
</dbReference>
<proteinExistence type="predicted"/>
<dbReference type="Proteomes" id="UP000232323">
    <property type="component" value="Unassembled WGS sequence"/>
</dbReference>
<dbReference type="PANTHER" id="PTHR35149:SF2">
    <property type="entry name" value="DUF262 DOMAIN-CONTAINING PROTEIN"/>
    <property type="match status" value="1"/>
</dbReference>
<dbReference type="AlphaFoldDB" id="A0A250WR45"/>
<dbReference type="InterPro" id="IPR004919">
    <property type="entry name" value="GmrSD_N"/>
</dbReference>
<evidence type="ECO:0000313" key="4">
    <source>
        <dbReference type="Proteomes" id="UP000232323"/>
    </source>
</evidence>
<evidence type="ECO:0000259" key="2">
    <source>
        <dbReference type="Pfam" id="PF03235"/>
    </source>
</evidence>
<keyword evidence="4" id="KW-1185">Reference proteome</keyword>
<sequence length="818" mass="92875">MKVCNGNVRVSSFAKRCTLIGTKPRRPTTSHATFDWFSGFKREMPTSEISPIEPHTILLEDTPAILDHHLTTETSQPELAHLGNLIMQIPPNVPRPKRDYLEARQMSIYQLLDSEDMKFDIPVYQRPYSWQTKQMFEMLQDFYKAYMAKQEYFLGAIVTTRASEDPRAAFQVIDGQQRLTSLFMMLGCLHDWAGSQDNEGLQQRVWRMLHLQADPLDDSSKSRYRLQLREGDDAFFQQNVLKDFLPKDFYFSGVAAQSDNPTEKTESIESKELTGAEALDQESHWRLYSNASFLRTHLRKLVESQGLNLQDFMFHVLRNCYLVVMTARDEDASFRIFSTLNSRGMDLSEVDKLKADLLQVLEPSQRILYSAQWAEMENLLGRQQFHNVFSYMKGLASVLDPAVNNCSVLEYFTRQQENAHTVSQIIQVGLDYSRILLQLRQCRWGNPESTGNATDEVAQVLAALNEQCRHINMLEEDNDRLAVTLEFFLQVEDPELRLRFLRSAEALSLLLGLMGDAALKAEQWREAAKALLSRPLDPLAVLETIVLSPEDKALFLSRLDSKDLSVTVDQRTLIHLLLRAEGAASEWQQEQIVEDVEEGVEEEDSLRSDQQLDGLDDKSDSGSSQQEAVVFEVAVAGSIKALTPSPDAGNGQDGGIQTSLQGTEQAHHGSSLESNRFPSKGREIRSYFPAQLCVERIMPQHAPEGSRWRKTKVYDEAEGTESKYWYEVQRLFWQGKLGNLVLLPFEEAGGSAVASADYDVKAAYYKECGGESMFPNFTGAVSSPTGRYGRHKFSFEDCQSRHADLVDMIAQTFQLYDD</sequence>
<gene>
    <name evidence="3" type="ORF">CEUSTIGMA_g472.t1</name>
</gene>
<dbReference type="EMBL" id="BEGY01000002">
    <property type="protein sequence ID" value="GAX73020.1"/>
    <property type="molecule type" value="Genomic_DNA"/>
</dbReference>
<dbReference type="OrthoDB" id="537448at2759"/>
<feature type="region of interest" description="Disordered" evidence="1">
    <location>
        <begin position="642"/>
        <end position="677"/>
    </location>
</feature>
<accession>A0A250WR45</accession>
<evidence type="ECO:0000313" key="3">
    <source>
        <dbReference type="EMBL" id="GAX73020.1"/>
    </source>
</evidence>
<protein>
    <recommendedName>
        <fullName evidence="2">GmrSD restriction endonucleases N-terminal domain-containing protein</fullName>
    </recommendedName>
</protein>
<feature type="domain" description="GmrSD restriction endonucleases N-terminal" evidence="2">
    <location>
        <begin position="108"/>
        <end position="357"/>
    </location>
</feature>
<feature type="compositionally biased region" description="Acidic residues" evidence="1">
    <location>
        <begin position="594"/>
        <end position="604"/>
    </location>
</feature>
<comment type="caution">
    <text evidence="3">The sequence shown here is derived from an EMBL/GenBank/DDBJ whole genome shotgun (WGS) entry which is preliminary data.</text>
</comment>
<feature type="region of interest" description="Disordered" evidence="1">
    <location>
        <begin position="594"/>
        <end position="623"/>
    </location>
</feature>
<feature type="compositionally biased region" description="Polar residues" evidence="1">
    <location>
        <begin position="655"/>
        <end position="664"/>
    </location>
</feature>
<name>A0A250WR45_9CHLO</name>
<evidence type="ECO:0000256" key="1">
    <source>
        <dbReference type="SAM" id="MobiDB-lite"/>
    </source>
</evidence>
<dbReference type="PANTHER" id="PTHR35149">
    <property type="entry name" value="SLL5132 PROTEIN"/>
    <property type="match status" value="1"/>
</dbReference>
<organism evidence="3 4">
    <name type="scientific">Chlamydomonas eustigma</name>
    <dbReference type="NCBI Taxonomy" id="1157962"/>
    <lineage>
        <taxon>Eukaryota</taxon>
        <taxon>Viridiplantae</taxon>
        <taxon>Chlorophyta</taxon>
        <taxon>core chlorophytes</taxon>
        <taxon>Chlorophyceae</taxon>
        <taxon>CS clade</taxon>
        <taxon>Chlamydomonadales</taxon>
        <taxon>Chlamydomonadaceae</taxon>
        <taxon>Chlamydomonas</taxon>
    </lineage>
</organism>